<keyword evidence="2" id="KW-0812">Transmembrane</keyword>
<evidence type="ECO:0008006" key="4">
    <source>
        <dbReference type="Google" id="ProtNLM"/>
    </source>
</evidence>
<accession>A0AB39BBF6</accession>
<feature type="region of interest" description="Disordered" evidence="1">
    <location>
        <begin position="329"/>
        <end position="353"/>
    </location>
</feature>
<feature type="compositionally biased region" description="Low complexity" evidence="1">
    <location>
        <begin position="114"/>
        <end position="129"/>
    </location>
</feature>
<feature type="transmembrane region" description="Helical" evidence="2">
    <location>
        <begin position="278"/>
        <end position="307"/>
    </location>
</feature>
<name>A0AB39BBF6_9MICO</name>
<dbReference type="Gene3D" id="1.10.1760.20">
    <property type="match status" value="1"/>
</dbReference>
<organism evidence="3">
    <name type="scientific">Herbiconiux sp. A18JL235</name>
    <dbReference type="NCBI Taxonomy" id="3152363"/>
    <lineage>
        <taxon>Bacteria</taxon>
        <taxon>Bacillati</taxon>
        <taxon>Actinomycetota</taxon>
        <taxon>Actinomycetes</taxon>
        <taxon>Micrococcales</taxon>
        <taxon>Microbacteriaceae</taxon>
        <taxon>Herbiconiux</taxon>
    </lineage>
</organism>
<keyword evidence="2" id="KW-1133">Transmembrane helix</keyword>
<feature type="region of interest" description="Disordered" evidence="1">
    <location>
        <begin position="109"/>
        <end position="131"/>
    </location>
</feature>
<keyword evidence="2" id="KW-0472">Membrane</keyword>
<proteinExistence type="predicted"/>
<evidence type="ECO:0000256" key="1">
    <source>
        <dbReference type="SAM" id="MobiDB-lite"/>
    </source>
</evidence>
<evidence type="ECO:0000313" key="3">
    <source>
        <dbReference type="EMBL" id="XDI03746.1"/>
    </source>
</evidence>
<feature type="transmembrane region" description="Helical" evidence="2">
    <location>
        <begin position="232"/>
        <end position="258"/>
    </location>
</feature>
<dbReference type="AlphaFoldDB" id="A0AB39BBF6"/>
<feature type="transmembrane region" description="Helical" evidence="2">
    <location>
        <begin position="137"/>
        <end position="157"/>
    </location>
</feature>
<dbReference type="RefSeq" id="WP_368496164.1">
    <property type="nucleotide sequence ID" value="NZ_CP162511.1"/>
</dbReference>
<gene>
    <name evidence="3" type="ORF">ABFY20_10315</name>
</gene>
<dbReference type="EMBL" id="CP162511">
    <property type="protein sequence ID" value="XDI03746.1"/>
    <property type="molecule type" value="Genomic_DNA"/>
</dbReference>
<feature type="transmembrane region" description="Helical" evidence="2">
    <location>
        <begin position="202"/>
        <end position="220"/>
    </location>
</feature>
<evidence type="ECO:0000256" key="2">
    <source>
        <dbReference type="SAM" id="Phobius"/>
    </source>
</evidence>
<protein>
    <recommendedName>
        <fullName evidence="4">ECF transporter S component</fullName>
    </recommendedName>
</protein>
<reference evidence="3" key="1">
    <citation type="submission" date="2024-05" db="EMBL/GenBank/DDBJ databases">
        <title>Herbiconiux sp. A18JL235.</title>
        <authorList>
            <person name="Zhang G."/>
        </authorList>
    </citation>
    <scope>NUCLEOTIDE SEQUENCE</scope>
    <source>
        <strain evidence="3">A18JL235</strain>
    </source>
</reference>
<sequence length="353" mass="37083">MSSEASTGAEADADSLDRIAADLLALKERNPVSYAEIGRRVGELRVERGVAATAAFPPRSTVYDVFRPGRARIDPELLRDIVRALGATPAEVEEWVNRALRLRRGGEPGARQKAVAAPPASAPVAVPAPHTEPRRRWSTATLMLGCVIANLLGIVVVQALHLPIYLDMVGTAVASILLGPWHGALVAVASNLLGFSVGAPGAAPFALVNLAGALVWGYGVRRFRMGDDIGGFFALNLLAATACSLVGAPLGVILFGGLSGHGSDTVTESIVTTGVPLVAAAFSSNILTSVLDKLLTGFLALMAFVWLHRRAGFPASHMPLVEHLSAPHARGVRTGDPSSEPRRDETVRRLGRS</sequence>
<feature type="compositionally biased region" description="Basic and acidic residues" evidence="1">
    <location>
        <begin position="339"/>
        <end position="353"/>
    </location>
</feature>